<dbReference type="PANTHER" id="PTHR35936">
    <property type="entry name" value="MEMBRANE-BOUND LYTIC MUREIN TRANSGLYCOSYLASE F"/>
    <property type="match status" value="1"/>
</dbReference>
<dbReference type="PANTHER" id="PTHR35936:SF17">
    <property type="entry name" value="ARGININE-BINDING EXTRACELLULAR PROTEIN ARTP"/>
    <property type="match status" value="1"/>
</dbReference>
<dbReference type="EMBL" id="JACZHT010000001">
    <property type="protein sequence ID" value="MBE1236424.1"/>
    <property type="molecule type" value="Genomic_DNA"/>
</dbReference>
<evidence type="ECO:0000313" key="5">
    <source>
        <dbReference type="Proteomes" id="UP000631034"/>
    </source>
</evidence>
<proteinExistence type="predicted"/>
<dbReference type="RefSeq" id="WP_192533285.1">
    <property type="nucleotide sequence ID" value="NZ_JACZHT010000001.1"/>
</dbReference>
<accession>A0A8J7CCZ5</accession>
<keyword evidence="1 2" id="KW-0732">Signal</keyword>
<evidence type="ECO:0000259" key="3">
    <source>
        <dbReference type="SMART" id="SM00062"/>
    </source>
</evidence>
<sequence>MGSGFRRLRRVLAAVLVAGSGLVLLPGPAAAETLRIGSDGTCDLFRLRGSADKGVDVDVVRALCARMGSTCERVTLGRAALVSALEAGTIDAAVLPVEVARDAGDRLALSGSYYCSSIRFVAPKGEGSEPDRDGLRGKRIGVVRDTLASAWLEAAVGDTASVRSYDTLDEALGDLAGLRLEAVLSESCPLNDWVRSPAGLQFALRGEPVMASGQVVVATRADDPRGLAPRFDSALQAVVACCRVVGAPGAHLTPGSWSP</sequence>
<feature type="chain" id="PRO_5035146595" evidence="2">
    <location>
        <begin position="32"/>
        <end position="259"/>
    </location>
</feature>
<feature type="signal peptide" evidence="2">
    <location>
        <begin position="1"/>
        <end position="31"/>
    </location>
</feature>
<dbReference type="SMART" id="SM00062">
    <property type="entry name" value="PBPb"/>
    <property type="match status" value="1"/>
</dbReference>
<organism evidence="4 5">
    <name type="scientific">Phaeovibrio sulfidiphilus</name>
    <dbReference type="NCBI Taxonomy" id="1220600"/>
    <lineage>
        <taxon>Bacteria</taxon>
        <taxon>Pseudomonadati</taxon>
        <taxon>Pseudomonadota</taxon>
        <taxon>Alphaproteobacteria</taxon>
        <taxon>Rhodospirillales</taxon>
        <taxon>Rhodospirillaceae</taxon>
        <taxon>Phaeovibrio</taxon>
    </lineage>
</organism>
<protein>
    <submittedName>
        <fullName evidence="4">Transporter substrate-binding domain-containing protein</fullName>
    </submittedName>
</protein>
<comment type="caution">
    <text evidence="4">The sequence shown here is derived from an EMBL/GenBank/DDBJ whole genome shotgun (WGS) entry which is preliminary data.</text>
</comment>
<evidence type="ECO:0000313" key="4">
    <source>
        <dbReference type="EMBL" id="MBE1236424.1"/>
    </source>
</evidence>
<feature type="domain" description="Solute-binding protein family 3/N-terminal" evidence="3">
    <location>
        <begin position="33"/>
        <end position="248"/>
    </location>
</feature>
<keyword evidence="5" id="KW-1185">Reference proteome</keyword>
<dbReference type="Gene3D" id="3.40.190.10">
    <property type="entry name" value="Periplasmic binding protein-like II"/>
    <property type="match status" value="2"/>
</dbReference>
<dbReference type="AlphaFoldDB" id="A0A8J7CCZ5"/>
<gene>
    <name evidence="4" type="ORF">IHV25_01985</name>
</gene>
<evidence type="ECO:0000256" key="1">
    <source>
        <dbReference type="ARBA" id="ARBA00022729"/>
    </source>
</evidence>
<name>A0A8J7CCZ5_9PROT</name>
<dbReference type="SUPFAM" id="SSF53850">
    <property type="entry name" value="Periplasmic binding protein-like II"/>
    <property type="match status" value="1"/>
</dbReference>
<dbReference type="InterPro" id="IPR001638">
    <property type="entry name" value="Solute-binding_3/MltF_N"/>
</dbReference>
<dbReference type="Proteomes" id="UP000631034">
    <property type="component" value="Unassembled WGS sequence"/>
</dbReference>
<dbReference type="Pfam" id="PF00497">
    <property type="entry name" value="SBP_bac_3"/>
    <property type="match status" value="1"/>
</dbReference>
<evidence type="ECO:0000256" key="2">
    <source>
        <dbReference type="SAM" id="SignalP"/>
    </source>
</evidence>
<reference evidence="4" key="1">
    <citation type="submission" date="2020-10" db="EMBL/GenBank/DDBJ databases">
        <title>Genome sequence of the unusual species of purple photosynthetic bacteria, Phaeovibrio sulfidiphilus DSM 23193, type strain.</title>
        <authorList>
            <person name="Kyndt J.A."/>
            <person name="Meyer T.E."/>
        </authorList>
    </citation>
    <scope>NUCLEOTIDE SEQUENCE</scope>
    <source>
        <strain evidence="4">DSM 23193</strain>
    </source>
</reference>